<dbReference type="InterPro" id="IPR013783">
    <property type="entry name" value="Ig-like_fold"/>
</dbReference>
<dbReference type="CDD" id="cd02859">
    <property type="entry name" value="E_set_AMPKbeta_like_N"/>
    <property type="match status" value="1"/>
</dbReference>
<evidence type="ECO:0000259" key="2">
    <source>
        <dbReference type="Pfam" id="PF16561"/>
    </source>
</evidence>
<feature type="compositionally biased region" description="Polar residues" evidence="1">
    <location>
        <begin position="609"/>
        <end position="640"/>
    </location>
</feature>
<dbReference type="Gene3D" id="2.60.40.10">
    <property type="entry name" value="Immunoglobulins"/>
    <property type="match status" value="1"/>
</dbReference>
<dbReference type="SUPFAM" id="SSF81296">
    <property type="entry name" value="E set domains"/>
    <property type="match status" value="1"/>
</dbReference>
<dbReference type="eggNOG" id="ENOG502S9K7">
    <property type="taxonomic scope" value="Eukaryota"/>
</dbReference>
<feature type="compositionally biased region" description="Acidic residues" evidence="1">
    <location>
        <begin position="321"/>
        <end position="334"/>
    </location>
</feature>
<evidence type="ECO:0000313" key="3">
    <source>
        <dbReference type="EMBL" id="CBX97486.1"/>
    </source>
</evidence>
<dbReference type="OMA" id="MATHATI"/>
<gene>
    <name evidence="3" type="ORF">LEMA_P106170.1</name>
</gene>
<feature type="compositionally biased region" description="Acidic residues" evidence="1">
    <location>
        <begin position="359"/>
        <end position="368"/>
    </location>
</feature>
<evidence type="ECO:0000256" key="1">
    <source>
        <dbReference type="SAM" id="MobiDB-lite"/>
    </source>
</evidence>
<feature type="compositionally biased region" description="Acidic residues" evidence="1">
    <location>
        <begin position="450"/>
        <end position="460"/>
    </location>
</feature>
<accession>E5A1M2</accession>
<feature type="compositionally biased region" description="Acidic residues" evidence="1">
    <location>
        <begin position="525"/>
        <end position="537"/>
    </location>
</feature>
<dbReference type="InterPro" id="IPR032640">
    <property type="entry name" value="AMPK1_CBM"/>
</dbReference>
<dbReference type="VEuPathDB" id="FungiDB:LEMA_P106170.1"/>
<feature type="region of interest" description="Disordered" evidence="1">
    <location>
        <begin position="560"/>
        <end position="705"/>
    </location>
</feature>
<feature type="region of interest" description="Disordered" evidence="1">
    <location>
        <begin position="97"/>
        <end position="499"/>
    </location>
</feature>
<keyword evidence="4" id="KW-1185">Reference proteome</keyword>
<dbReference type="STRING" id="985895.E5A1M2"/>
<dbReference type="HOGENOM" id="CLU_377206_0_0_1"/>
<dbReference type="OrthoDB" id="5350410at2759"/>
<feature type="region of interest" description="Disordered" evidence="1">
    <location>
        <begin position="519"/>
        <end position="542"/>
    </location>
</feature>
<sequence length="705" mass="76336">MTGGSTGNAVIVFSQPGVRPPVHVTTSLSGWTVLEMDADKTQEDSDEFVFKKEFTDVAEGTYQYKIRIGDDHWVLDESTESAPDEHGNLNNVIRVQGQPAPSTDFQDEEHLPDGHLEPVSLPSDPGKDAADAEPDPDEAKVDSPVDPPSSKSAKIPLLVVEKTDDEPAHGDDFGERATSGQKLAHQQRAADASPDCLVIAAESSVSSSPGDEEATPLFRHESFKPDERSTASSIDTVDEESIQSSTDQTSSGNVINTPSEPNESQDDGELGNGPLLNHETGSTSQMDELQAAPLFSHEDGNDQEEISELDKPPLFPHEIALDDDDCSSGGEDELDKAPLLSHETGFSDYKRSEIVTNGEYEEDDMDDMEPQHYGPYGDEDDVPLLPHERDSAVVSKTDSEDDEHFSSSHQPTFGYETDASHQLFGGNRIPNFFRTRTNSSTLPHKLPRTDEDDDNLDDPSLEPFPTNRDQIFERVKSIGLHLPEDEPTDDHSHSPQFSVLSQACSSADLAPVKSYTSLASVPEADCSDEEEEDEDVESLASPIMIGGAFTRAFDKAADTARDDLKTPAANESKQLQLPDAFEPEVSSSPQTTMSSEAEGVDKTDGAKDTVSTTDKLQDASAPSSLASNNVSDTDTPSTFQDGEPTSAAVDSATAPLDSTLRERRKAPETNPSHAQDHMHTDAETQDTGSIGRLIKKCAGDRRKAR</sequence>
<dbReference type="InterPro" id="IPR014756">
    <property type="entry name" value="Ig_E-set"/>
</dbReference>
<reference evidence="4" key="1">
    <citation type="journal article" date="2011" name="Nat. Commun.">
        <title>Effector diversification within compartments of the Leptosphaeria maculans genome affected by Repeat-Induced Point mutations.</title>
        <authorList>
            <person name="Rouxel T."/>
            <person name="Grandaubert J."/>
            <person name="Hane J.K."/>
            <person name="Hoede C."/>
            <person name="van de Wouw A.P."/>
            <person name="Couloux A."/>
            <person name="Dominguez V."/>
            <person name="Anthouard V."/>
            <person name="Bally P."/>
            <person name="Bourras S."/>
            <person name="Cozijnsen A.J."/>
            <person name="Ciuffetti L.M."/>
            <person name="Degrave A."/>
            <person name="Dilmaghani A."/>
            <person name="Duret L."/>
            <person name="Fudal I."/>
            <person name="Goodwin S.B."/>
            <person name="Gout L."/>
            <person name="Glaser N."/>
            <person name="Linglin J."/>
            <person name="Kema G.H.J."/>
            <person name="Lapalu N."/>
            <person name="Lawrence C.B."/>
            <person name="May K."/>
            <person name="Meyer M."/>
            <person name="Ollivier B."/>
            <person name="Poulain J."/>
            <person name="Schoch C.L."/>
            <person name="Simon A."/>
            <person name="Spatafora J.W."/>
            <person name="Stachowiak A."/>
            <person name="Turgeon B.G."/>
            <person name="Tyler B.M."/>
            <person name="Vincent D."/>
            <person name="Weissenbach J."/>
            <person name="Amselem J."/>
            <person name="Quesneville H."/>
            <person name="Oliver R.P."/>
            <person name="Wincker P."/>
            <person name="Balesdent M.-H."/>
            <person name="Howlett B.J."/>
        </authorList>
    </citation>
    <scope>NUCLEOTIDE SEQUENCE [LARGE SCALE GENOMIC DNA]</scope>
    <source>
        <strain evidence="4">JN3 / isolate v23.1.3 / race Av1-4-5-6-7-8</strain>
    </source>
</reference>
<feature type="compositionally biased region" description="Polar residues" evidence="1">
    <location>
        <begin position="585"/>
        <end position="595"/>
    </location>
</feature>
<feature type="domain" description="AMP-activated protein kinase glycogen-binding" evidence="2">
    <location>
        <begin position="22"/>
        <end position="97"/>
    </location>
</feature>
<feature type="compositionally biased region" description="Low complexity" evidence="1">
    <location>
        <begin position="144"/>
        <end position="154"/>
    </location>
</feature>
<organism evidence="4">
    <name type="scientific">Leptosphaeria maculans (strain JN3 / isolate v23.1.3 / race Av1-4-5-6-7-8)</name>
    <name type="common">Blackleg fungus</name>
    <name type="synonym">Phoma lingam</name>
    <dbReference type="NCBI Taxonomy" id="985895"/>
    <lineage>
        <taxon>Eukaryota</taxon>
        <taxon>Fungi</taxon>
        <taxon>Dikarya</taxon>
        <taxon>Ascomycota</taxon>
        <taxon>Pezizomycotina</taxon>
        <taxon>Dothideomycetes</taxon>
        <taxon>Pleosporomycetidae</taxon>
        <taxon>Pleosporales</taxon>
        <taxon>Pleosporineae</taxon>
        <taxon>Leptosphaeriaceae</taxon>
        <taxon>Plenodomus</taxon>
        <taxon>Plenodomus lingam/Leptosphaeria maculans species complex</taxon>
    </lineage>
</organism>
<dbReference type="EMBL" id="FP929131">
    <property type="protein sequence ID" value="CBX97486.1"/>
    <property type="molecule type" value="Genomic_DNA"/>
</dbReference>
<name>E5A1M2_LEPMJ</name>
<dbReference type="Pfam" id="PF16561">
    <property type="entry name" value="AMPK1_CBM"/>
    <property type="match status" value="1"/>
</dbReference>
<proteinExistence type="predicted"/>
<feature type="compositionally biased region" description="Basic and acidic residues" evidence="1">
    <location>
        <begin position="218"/>
        <end position="229"/>
    </location>
</feature>
<protein>
    <recommendedName>
        <fullName evidence="2">AMP-activated protein kinase glycogen-binding domain-containing protein</fullName>
    </recommendedName>
</protein>
<dbReference type="Proteomes" id="UP000002668">
    <property type="component" value="Genome"/>
</dbReference>
<evidence type="ECO:0000313" key="4">
    <source>
        <dbReference type="Proteomes" id="UP000002668"/>
    </source>
</evidence>
<feature type="compositionally biased region" description="Basic and acidic residues" evidence="1">
    <location>
        <begin position="161"/>
        <end position="175"/>
    </location>
</feature>
<dbReference type="AlphaFoldDB" id="E5A1M2"/>
<feature type="compositionally biased region" description="Polar residues" evidence="1">
    <location>
        <begin position="242"/>
        <end position="262"/>
    </location>
</feature>
<dbReference type="InParanoid" id="E5A1M2"/>